<accession>A0A1G9EMW8</accession>
<name>A0A1G9EMW8_9FIRM</name>
<sequence length="66" mass="7701">MDEFSKISVQEISKHDMLMIIKALEYTGENAKLPSFIELKDAIVKQLSLLSNTTEEEFIRYLEKSY</sequence>
<dbReference type="EMBL" id="FNFP01000003">
    <property type="protein sequence ID" value="SDK77391.1"/>
    <property type="molecule type" value="Genomic_DNA"/>
</dbReference>
<reference evidence="1 2" key="1">
    <citation type="submission" date="2016-10" db="EMBL/GenBank/DDBJ databases">
        <authorList>
            <person name="de Groot N.N."/>
        </authorList>
    </citation>
    <scope>NUCLEOTIDE SEQUENCE [LARGE SCALE GENOMIC DNA]</scope>
    <source>
        <strain evidence="1 2">DSM 18346</strain>
    </source>
</reference>
<keyword evidence="2" id="KW-1185">Reference proteome</keyword>
<dbReference type="RefSeq" id="WP_090553562.1">
    <property type="nucleotide sequence ID" value="NZ_FNFP01000003.1"/>
</dbReference>
<dbReference type="Proteomes" id="UP000198718">
    <property type="component" value="Unassembled WGS sequence"/>
</dbReference>
<organism evidence="1 2">
    <name type="scientific">Natronincola ferrireducens</name>
    <dbReference type="NCBI Taxonomy" id="393762"/>
    <lineage>
        <taxon>Bacteria</taxon>
        <taxon>Bacillati</taxon>
        <taxon>Bacillota</taxon>
        <taxon>Clostridia</taxon>
        <taxon>Peptostreptococcales</taxon>
        <taxon>Natronincolaceae</taxon>
        <taxon>Natronincola</taxon>
    </lineage>
</organism>
<evidence type="ECO:0000313" key="1">
    <source>
        <dbReference type="EMBL" id="SDK77391.1"/>
    </source>
</evidence>
<dbReference type="OrthoDB" id="1753235at2"/>
<dbReference type="AlphaFoldDB" id="A0A1G9EMW8"/>
<gene>
    <name evidence="1" type="ORF">SAMN05660472_02028</name>
</gene>
<dbReference type="STRING" id="393762.SAMN05660472_02028"/>
<protein>
    <submittedName>
        <fullName evidence="1">Uncharacterized protein</fullName>
    </submittedName>
</protein>
<evidence type="ECO:0000313" key="2">
    <source>
        <dbReference type="Proteomes" id="UP000198718"/>
    </source>
</evidence>
<proteinExistence type="predicted"/>